<organism evidence="7 8">
    <name type="scientific">Tanacetum coccineum</name>
    <dbReference type="NCBI Taxonomy" id="301880"/>
    <lineage>
        <taxon>Eukaryota</taxon>
        <taxon>Viridiplantae</taxon>
        <taxon>Streptophyta</taxon>
        <taxon>Embryophyta</taxon>
        <taxon>Tracheophyta</taxon>
        <taxon>Spermatophyta</taxon>
        <taxon>Magnoliopsida</taxon>
        <taxon>eudicotyledons</taxon>
        <taxon>Gunneridae</taxon>
        <taxon>Pentapetalae</taxon>
        <taxon>asterids</taxon>
        <taxon>campanulids</taxon>
        <taxon>Asterales</taxon>
        <taxon>Asteraceae</taxon>
        <taxon>Asteroideae</taxon>
        <taxon>Anthemideae</taxon>
        <taxon>Anthemidinae</taxon>
        <taxon>Tanacetum</taxon>
    </lineage>
</organism>
<dbReference type="Proteomes" id="UP001151760">
    <property type="component" value="Unassembled WGS sequence"/>
</dbReference>
<keyword evidence="1" id="KW-0479">Metal-binding</keyword>
<evidence type="ECO:0000313" key="7">
    <source>
        <dbReference type="EMBL" id="GJT87461.1"/>
    </source>
</evidence>
<gene>
    <name evidence="7" type="ORF">Tco_1069178</name>
</gene>
<dbReference type="InterPro" id="IPR057670">
    <property type="entry name" value="SH3_retrovirus"/>
</dbReference>
<evidence type="ECO:0000259" key="6">
    <source>
        <dbReference type="Pfam" id="PF25597"/>
    </source>
</evidence>
<keyword evidence="8" id="KW-1185">Reference proteome</keyword>
<feature type="chain" id="PRO_5047008130" evidence="4">
    <location>
        <begin position="20"/>
        <end position="434"/>
    </location>
</feature>
<dbReference type="EMBL" id="BQNB010019640">
    <property type="protein sequence ID" value="GJT87461.1"/>
    <property type="molecule type" value="Genomic_DNA"/>
</dbReference>
<dbReference type="InterPro" id="IPR039537">
    <property type="entry name" value="Retrotran_Ty1/copia-like"/>
</dbReference>
<dbReference type="InterPro" id="IPR013103">
    <property type="entry name" value="RVT_2"/>
</dbReference>
<evidence type="ECO:0000256" key="3">
    <source>
        <dbReference type="SAM" id="MobiDB-lite"/>
    </source>
</evidence>
<keyword evidence="4" id="KW-0732">Signal</keyword>
<evidence type="ECO:0000256" key="4">
    <source>
        <dbReference type="SAM" id="SignalP"/>
    </source>
</evidence>
<feature type="compositionally biased region" description="Polar residues" evidence="3">
    <location>
        <begin position="189"/>
        <end position="211"/>
    </location>
</feature>
<evidence type="ECO:0000313" key="8">
    <source>
        <dbReference type="Proteomes" id="UP001151760"/>
    </source>
</evidence>
<reference evidence="7" key="2">
    <citation type="submission" date="2022-01" db="EMBL/GenBank/DDBJ databases">
        <authorList>
            <person name="Yamashiro T."/>
            <person name="Shiraishi A."/>
            <person name="Satake H."/>
            <person name="Nakayama K."/>
        </authorList>
    </citation>
    <scope>NUCLEOTIDE SEQUENCE</scope>
</reference>
<accession>A0ABQ5HJ79</accession>
<dbReference type="PANTHER" id="PTHR42648:SF32">
    <property type="entry name" value="RIBONUCLEASE H-LIKE DOMAIN, GAG-PRE-INTEGRASE DOMAIN PROTEIN-RELATED"/>
    <property type="match status" value="1"/>
</dbReference>
<name>A0ABQ5HJ79_9ASTR</name>
<feature type="domain" description="Retroviral polymerase SH3-like" evidence="6">
    <location>
        <begin position="56"/>
        <end position="110"/>
    </location>
</feature>
<evidence type="ECO:0000256" key="2">
    <source>
        <dbReference type="ARBA" id="ARBA00022801"/>
    </source>
</evidence>
<evidence type="ECO:0000256" key="1">
    <source>
        <dbReference type="ARBA" id="ARBA00022723"/>
    </source>
</evidence>
<dbReference type="Pfam" id="PF07727">
    <property type="entry name" value="RVT_2"/>
    <property type="match status" value="1"/>
</dbReference>
<comment type="caution">
    <text evidence="7">The sequence shown here is derived from an EMBL/GenBank/DDBJ whole genome shotgun (WGS) entry which is preliminary data.</text>
</comment>
<reference evidence="7" key="1">
    <citation type="journal article" date="2022" name="Int. J. Mol. Sci.">
        <title>Draft Genome of Tanacetum Coccineum: Genomic Comparison of Closely Related Tanacetum-Family Plants.</title>
        <authorList>
            <person name="Yamashiro T."/>
            <person name="Shiraishi A."/>
            <person name="Nakayama K."/>
            <person name="Satake H."/>
        </authorList>
    </citation>
    <scope>NUCLEOTIDE SEQUENCE</scope>
</reference>
<protein>
    <submittedName>
        <fullName evidence="7">Retrovirus-related pol polyprotein from transposon TNT 1-94</fullName>
    </submittedName>
</protein>
<evidence type="ECO:0000259" key="5">
    <source>
        <dbReference type="Pfam" id="PF07727"/>
    </source>
</evidence>
<sequence>MLIISKASLFLWAEAVATACYTQNRSLIRKHHNKTPYELLHKKKPDLSYLYVFGALCYPTNDNEDLGKLQLKTDIGIFVGYAPSNKAFRIYKKRTRMIIETIHVDFDELTAMASEQFSSGPGPQLLTPRTLSSGLMPNPPSSTPYVPPTKNDWDILFQLMFDELLNPPPSVVSPVPAIATQRPADPTGSPVSTLIDQDTPSSSNPSTLEQEQSPIIFQGVEESPKTPHFYDDPLHETLYEDSTSQGSSHVRPSYTPLDLLGKWTKNHPLANEEGIDFKESFPPVARIEAICIFIANVANQNMIIYQMDVKTAFLNGELCKVVYVSQPEGFVAQDKPNHVYRLKKYSMVLNKIYVRGMKYGMLSSDPVDTPMVGKSKLDKDIQGKPFDPTHYHGMSGSLMYLTSSRPDLVFAVCMYARYQAKPTEKHLHAIKRIF</sequence>
<proteinExistence type="predicted"/>
<dbReference type="Pfam" id="PF25597">
    <property type="entry name" value="SH3_retrovirus"/>
    <property type="match status" value="1"/>
</dbReference>
<feature type="signal peptide" evidence="4">
    <location>
        <begin position="1"/>
        <end position="19"/>
    </location>
</feature>
<feature type="region of interest" description="Disordered" evidence="3">
    <location>
        <begin position="179"/>
        <end position="211"/>
    </location>
</feature>
<dbReference type="PANTHER" id="PTHR42648">
    <property type="entry name" value="TRANSPOSASE, PUTATIVE-RELATED"/>
    <property type="match status" value="1"/>
</dbReference>
<keyword evidence="2" id="KW-0378">Hydrolase</keyword>
<feature type="domain" description="Reverse transcriptase Ty1/copia-type" evidence="5">
    <location>
        <begin position="273"/>
        <end position="344"/>
    </location>
</feature>